<dbReference type="GO" id="GO:0003824">
    <property type="term" value="F:catalytic activity"/>
    <property type="evidence" value="ECO:0007669"/>
    <property type="project" value="InterPro"/>
</dbReference>
<accession>A0AAI9UNW5</accession>
<gene>
    <name evidence="1" type="ORF">CCUS01_01557</name>
</gene>
<evidence type="ECO:0000313" key="2">
    <source>
        <dbReference type="Proteomes" id="UP001239213"/>
    </source>
</evidence>
<organism evidence="1 2">
    <name type="scientific">Colletotrichum cuscutae</name>
    <dbReference type="NCBI Taxonomy" id="1209917"/>
    <lineage>
        <taxon>Eukaryota</taxon>
        <taxon>Fungi</taxon>
        <taxon>Dikarya</taxon>
        <taxon>Ascomycota</taxon>
        <taxon>Pezizomycotina</taxon>
        <taxon>Sordariomycetes</taxon>
        <taxon>Hypocreomycetidae</taxon>
        <taxon>Glomerellales</taxon>
        <taxon>Glomerellaceae</taxon>
        <taxon>Colletotrichum</taxon>
        <taxon>Colletotrichum acutatum species complex</taxon>
    </lineage>
</organism>
<keyword evidence="2" id="KW-1185">Reference proteome</keyword>
<evidence type="ECO:0000313" key="1">
    <source>
        <dbReference type="EMBL" id="KAK1461967.1"/>
    </source>
</evidence>
<dbReference type="EMBL" id="MPDP01000271">
    <property type="protein sequence ID" value="KAK1461967.1"/>
    <property type="molecule type" value="Genomic_DNA"/>
</dbReference>
<comment type="caution">
    <text evidence="1">The sequence shown here is derived from an EMBL/GenBank/DDBJ whole genome shotgun (WGS) entry which is preliminary data.</text>
</comment>
<sequence length="143" mass="16169">MVSSSDCQWSQSSNLFHLKFRILFIPSTSAGVLCSVVAQDWGRCGQDRRNLKQLFTINGKRPAIDDTRCGFPGTIKRQRTVPDNWDGETQRPVDDIPPEYHRYTIAWICALPTELVAAEAMLDEKHDVFPSRASHGNTYTIVT</sequence>
<dbReference type="InterPro" id="IPR035994">
    <property type="entry name" value="Nucleoside_phosphorylase_sf"/>
</dbReference>
<reference evidence="1" key="1">
    <citation type="submission" date="2016-11" db="EMBL/GenBank/DDBJ databases">
        <title>The genome sequence of Colletotrichum cuscutae.</title>
        <authorList>
            <person name="Baroncelli R."/>
        </authorList>
    </citation>
    <scope>NUCLEOTIDE SEQUENCE</scope>
    <source>
        <strain evidence="1">IMI 304802</strain>
    </source>
</reference>
<proteinExistence type="predicted"/>
<protein>
    <submittedName>
        <fullName evidence="1">Uncharacterized protein</fullName>
    </submittedName>
</protein>
<dbReference type="Gene3D" id="3.40.50.1580">
    <property type="entry name" value="Nucleoside phosphorylase domain"/>
    <property type="match status" value="1"/>
</dbReference>
<dbReference type="GO" id="GO:0009116">
    <property type="term" value="P:nucleoside metabolic process"/>
    <property type="evidence" value="ECO:0007669"/>
    <property type="project" value="InterPro"/>
</dbReference>
<dbReference type="Proteomes" id="UP001239213">
    <property type="component" value="Unassembled WGS sequence"/>
</dbReference>
<dbReference type="AlphaFoldDB" id="A0AAI9UNW5"/>
<name>A0AAI9UNW5_9PEZI</name>